<dbReference type="Proteomes" id="UP000024332">
    <property type="component" value="Unassembled WGS sequence"/>
</dbReference>
<organism evidence="1 2">
    <name type="scientific">Candidatus Acidianus copahuensis</name>
    <dbReference type="NCBI Taxonomy" id="1160895"/>
    <lineage>
        <taxon>Archaea</taxon>
        <taxon>Thermoproteota</taxon>
        <taxon>Thermoprotei</taxon>
        <taxon>Sulfolobales</taxon>
        <taxon>Sulfolobaceae</taxon>
        <taxon>Acidianus</taxon>
    </lineage>
</organism>
<gene>
    <name evidence="1" type="ORF">CM19_02185</name>
</gene>
<dbReference type="RefSeq" id="WP_048098764.1">
    <property type="nucleotide sequence ID" value="NZ_JFZT01000017.1"/>
</dbReference>
<dbReference type="EMBL" id="JFZT01000017">
    <property type="protein sequence ID" value="EZQ11037.1"/>
    <property type="molecule type" value="Genomic_DNA"/>
</dbReference>
<dbReference type="OrthoDB" id="35615at2157"/>
<sequence length="78" mass="9165">MKITEVGNKYLVQLGKRQLMLEEVKNEKGIKLFTIYEVKTYKTGEKEWSPDTAQAKKLTYKDAPDDIKKILRTFKLKI</sequence>
<evidence type="ECO:0000313" key="2">
    <source>
        <dbReference type="Proteomes" id="UP000024332"/>
    </source>
</evidence>
<name>A0A031LRP1_9CREN</name>
<accession>A0A031LRP1</accession>
<proteinExistence type="predicted"/>
<comment type="caution">
    <text evidence="1">The sequence shown here is derived from an EMBL/GenBank/DDBJ whole genome shotgun (WGS) entry which is preliminary data.</text>
</comment>
<protein>
    <submittedName>
        <fullName evidence="1">Uncharacterized protein</fullName>
    </submittedName>
</protein>
<reference evidence="1 2" key="1">
    <citation type="submission" date="2014-03" db="EMBL/GenBank/DDBJ databases">
        <title>Draft genome sequence of the novel thermoacidophilic archaea Acidianus copahuensis ALE1 strain, isolated from Copahue volcanic area in Neuquen Argentina.</title>
        <authorList>
            <person name="Urbieta M.S."/>
            <person name="Rascovan N."/>
            <person name="Castro C."/>
            <person name="Revale S."/>
            <person name="Giaveno M.A."/>
            <person name="Vazquez M.P."/>
            <person name="Donati E.R."/>
        </authorList>
    </citation>
    <scope>NUCLEOTIDE SEQUENCE [LARGE SCALE GENOMIC DNA]</scope>
    <source>
        <strain evidence="1 2">ALE1</strain>
    </source>
</reference>
<dbReference type="AlphaFoldDB" id="A0A031LRP1"/>
<dbReference type="STRING" id="1160895.CM19_02185"/>
<keyword evidence="2" id="KW-1185">Reference proteome</keyword>
<evidence type="ECO:0000313" key="1">
    <source>
        <dbReference type="EMBL" id="EZQ11037.1"/>
    </source>
</evidence>